<keyword evidence="13" id="KW-0443">Lipid metabolism</keyword>
<dbReference type="SMART" id="SM00745">
    <property type="entry name" value="MIT"/>
    <property type="match status" value="1"/>
</dbReference>
<feature type="region of interest" description="Disordered" evidence="18">
    <location>
        <begin position="128"/>
        <end position="157"/>
    </location>
</feature>
<evidence type="ECO:0000313" key="21">
    <source>
        <dbReference type="Proteomes" id="UP000265140"/>
    </source>
</evidence>
<dbReference type="GO" id="GO:0008289">
    <property type="term" value="F:lipid binding"/>
    <property type="evidence" value="ECO:0007669"/>
    <property type="project" value="UniProtKB-KW"/>
</dbReference>
<evidence type="ECO:0000256" key="13">
    <source>
        <dbReference type="ARBA" id="ARBA00023098"/>
    </source>
</evidence>
<evidence type="ECO:0000256" key="5">
    <source>
        <dbReference type="ARBA" id="ARBA00022490"/>
    </source>
</evidence>
<evidence type="ECO:0000256" key="4">
    <source>
        <dbReference type="ARBA" id="ARBA00022448"/>
    </source>
</evidence>
<dbReference type="GO" id="GO:0005811">
    <property type="term" value="C:lipid droplet"/>
    <property type="evidence" value="ECO:0007669"/>
    <property type="project" value="UniProtKB-SubCell"/>
</dbReference>
<dbReference type="PANTHER" id="PTHR21068:SF43">
    <property type="entry name" value="SPARTIN"/>
    <property type="match status" value="1"/>
</dbReference>
<dbReference type="GO" id="GO:0061724">
    <property type="term" value="P:lipophagy"/>
    <property type="evidence" value="ECO:0007669"/>
    <property type="project" value="UniProtKB-ARBA"/>
</dbReference>
<dbReference type="Gene3D" id="1.20.58.80">
    <property type="entry name" value="Phosphotransferase system, lactose/cellobiose-type IIA subunit"/>
    <property type="match status" value="1"/>
</dbReference>
<keyword evidence="4" id="KW-0813">Transport</keyword>
<reference evidence="20" key="2">
    <citation type="submission" date="2020-02" db="EMBL/GenBank/DDBJ databases">
        <title>Esox lucius (northern pike) genome, fEsoLuc1, primary haplotype.</title>
        <authorList>
            <person name="Myers G."/>
            <person name="Karagic N."/>
            <person name="Meyer A."/>
            <person name="Pippel M."/>
            <person name="Reichard M."/>
            <person name="Winkler S."/>
            <person name="Tracey A."/>
            <person name="Sims Y."/>
            <person name="Howe K."/>
            <person name="Rhie A."/>
            <person name="Formenti G."/>
            <person name="Durbin R."/>
            <person name="Fedrigo O."/>
            <person name="Jarvis E.D."/>
        </authorList>
    </citation>
    <scope>NUCLEOTIDE SEQUENCE [LARGE SCALE GENOMIC DNA]</scope>
</reference>
<dbReference type="GeneID" id="105029984"/>
<comment type="subcellular location">
    <subcellularLocation>
        <location evidence="2">Cytoplasm</location>
    </subcellularLocation>
    <subcellularLocation>
        <location evidence="3">Lipid droplet</location>
    </subcellularLocation>
    <subcellularLocation>
        <location evidence="1">Midbody</location>
    </subcellularLocation>
</comment>
<evidence type="ECO:0000256" key="1">
    <source>
        <dbReference type="ARBA" id="ARBA00004214"/>
    </source>
</evidence>
<keyword evidence="7" id="KW-0597">Phosphoprotein</keyword>
<name>A0A3P8XTC6_ESOLU</name>
<feature type="domain" description="MIT" evidence="19">
    <location>
        <begin position="12"/>
        <end position="90"/>
    </location>
</feature>
<accession>A0A3P8XTC6</accession>
<dbReference type="OrthoDB" id="20821at2759"/>
<keyword evidence="12" id="KW-0445">Lipid transport</keyword>
<evidence type="ECO:0000256" key="12">
    <source>
        <dbReference type="ARBA" id="ARBA00023055"/>
    </source>
</evidence>
<evidence type="ECO:0000256" key="7">
    <source>
        <dbReference type="ARBA" id="ARBA00022553"/>
    </source>
</evidence>
<dbReference type="InterPro" id="IPR045036">
    <property type="entry name" value="Spartin-like"/>
</dbReference>
<dbReference type="SUPFAM" id="SSF116846">
    <property type="entry name" value="MIT domain"/>
    <property type="match status" value="1"/>
</dbReference>
<evidence type="ECO:0000256" key="9">
    <source>
        <dbReference type="ARBA" id="ARBA00022843"/>
    </source>
</evidence>
<dbReference type="Bgee" id="ENSELUG00000008481">
    <property type="expression patterns" value="Expressed in camera-type eye and 8 other cell types or tissues"/>
</dbReference>
<evidence type="ECO:0000256" key="15">
    <source>
        <dbReference type="ARBA" id="ARBA00054810"/>
    </source>
</evidence>
<dbReference type="AlphaFoldDB" id="A0A3P8XTC6"/>
<sequence length="571" mass="60606">MSLAEPEELILIRDQYERALECLTRGLAADQAGQRTQALELYSQGRQHLTHGLGVPTLGPRHQGAHWDMARYLQQKMRTTLTNISTRISNMEAAGVTRERRGEPVLGDLVDVSAQCLYPTLGAGVLAVPEPGTSSPSGDQPPAYTPEPTNGHHSLAHCQADRGGLRGQEEGGVGGGEELLVLPQGVQMFFVTSGGEVSAPSFPGYLRIIRFGGQLQNMTKERASAFLHVCDWLYPLTPDTPVLLSSSGIFMFPDVMAETPGSYVGVVLSSELPAADRHAFQDLLAQLTELRVQDPEEEGAEVMNLCEKVPIGPPVDGAGPGTREEKPPLPEWSEKMSQSILAGATWLSKGFVLGAEATGKAIQKGASKMREHITPENVPTEVKPSVTKGLQHAKQATGGAVRVSQFLVDGVCTVAGCVGEKLAPHIKKHGSKLIPESLKNSKDGRSNLEGARVVAASSLKGLSTMWAGLETGAKNIGKSVASETVTTVKHKYGDDVGKATDTGFQSAINVGVAAFNFDNVGIKGMLKAAAKQTSKSVVSDQNQNSQATTGDDHSQAIRRGPSTGRDGVEEE</sequence>
<evidence type="ECO:0000256" key="11">
    <source>
        <dbReference type="ARBA" id="ARBA00022990"/>
    </source>
</evidence>
<comment type="function">
    <text evidence="15">Lipophagy receptor that plays an important role in lipid droplet (LD) turnover in motor neurons. Localizes to LDs and interacts with components of the autophagy machinery, such as MAP1LC3A/C proteins to deliver LDs to autophagosomes for degradation via lipophagy. Lipid transfer protein required for lipid droplet degradation, including by lipophagy. Can bind and transfer all lipid species found in lipid droplets, from phospholipids to triglycerides and sterol esters but the direction of lipid transfer by spartin and its cargos are unknown. May be implicated in endosomal trafficking, or microtubule dynamics, or both. Participates in cytokinesis.</text>
</comment>
<comment type="subunit">
    <text evidence="16">Interacts with ITCH and WWP1. Interacts (via MIT domain) with IST1; leading to the recruitment of SPART to midbodies. Interacts with MAP1LC3A and MAP1LC3C.</text>
</comment>
<keyword evidence="5" id="KW-0963">Cytoplasm</keyword>
<dbReference type="InterPro" id="IPR036181">
    <property type="entry name" value="MIT_dom_sf"/>
</dbReference>
<reference evidence="21" key="1">
    <citation type="journal article" date="2014" name="PLoS ONE">
        <title>The genome and linkage map of the northern pike (Esox lucius): conserved synteny revealed between the salmonid sister group and the Neoteleostei.</title>
        <authorList>
            <person name="Rondeau E.B."/>
            <person name="Minkley D.R."/>
            <person name="Leong J.S."/>
            <person name="Messmer A.M."/>
            <person name="Jantzen J.R."/>
            <person name="von Schalburg K.R."/>
            <person name="Lemon C."/>
            <person name="Bird N.H."/>
            <person name="Koop B.F."/>
        </authorList>
    </citation>
    <scope>NUCLEOTIDE SEQUENCE</scope>
</reference>
<organism evidence="20 21">
    <name type="scientific">Esox lucius</name>
    <name type="common">Northern pike</name>
    <dbReference type="NCBI Taxonomy" id="8010"/>
    <lineage>
        <taxon>Eukaryota</taxon>
        <taxon>Metazoa</taxon>
        <taxon>Chordata</taxon>
        <taxon>Craniata</taxon>
        <taxon>Vertebrata</taxon>
        <taxon>Euteleostomi</taxon>
        <taxon>Actinopterygii</taxon>
        <taxon>Neopterygii</taxon>
        <taxon>Teleostei</taxon>
        <taxon>Protacanthopterygii</taxon>
        <taxon>Esociformes</taxon>
        <taxon>Esocidae</taxon>
        <taxon>Esox</taxon>
    </lineage>
</organism>
<feature type="region of interest" description="Disordered" evidence="18">
    <location>
        <begin position="308"/>
        <end position="330"/>
    </location>
</feature>
<dbReference type="GO" id="GO:0005886">
    <property type="term" value="C:plasma membrane"/>
    <property type="evidence" value="ECO:0007669"/>
    <property type="project" value="TreeGrafter"/>
</dbReference>
<dbReference type="CTD" id="100005765"/>
<keyword evidence="8" id="KW-0551">Lipid droplet</keyword>
<evidence type="ECO:0000256" key="2">
    <source>
        <dbReference type="ARBA" id="ARBA00004496"/>
    </source>
</evidence>
<dbReference type="GO" id="GO:0005737">
    <property type="term" value="C:cytoplasm"/>
    <property type="evidence" value="ECO:0007669"/>
    <property type="project" value="UniProtKB-SubCell"/>
</dbReference>
<dbReference type="InterPro" id="IPR009686">
    <property type="entry name" value="Senescence/spartin_C"/>
</dbReference>
<protein>
    <recommendedName>
        <fullName evidence="17">Spartin</fullName>
    </recommendedName>
</protein>
<dbReference type="GO" id="GO:0030514">
    <property type="term" value="P:negative regulation of BMP signaling pathway"/>
    <property type="evidence" value="ECO:0007669"/>
    <property type="project" value="TreeGrafter"/>
</dbReference>
<evidence type="ECO:0000256" key="14">
    <source>
        <dbReference type="ARBA" id="ARBA00023121"/>
    </source>
</evidence>
<reference evidence="20" key="4">
    <citation type="submission" date="2025-09" db="UniProtKB">
        <authorList>
            <consortium name="Ensembl"/>
        </authorList>
    </citation>
    <scope>IDENTIFICATION</scope>
</reference>
<dbReference type="Proteomes" id="UP000265140">
    <property type="component" value="Chromosome 7"/>
</dbReference>
<dbReference type="GO" id="GO:0016042">
    <property type="term" value="P:lipid catabolic process"/>
    <property type="evidence" value="ECO:0007669"/>
    <property type="project" value="UniProtKB-KW"/>
</dbReference>
<evidence type="ECO:0000256" key="16">
    <source>
        <dbReference type="ARBA" id="ARBA00064034"/>
    </source>
</evidence>
<dbReference type="RefSeq" id="XP_012990119.2">
    <property type="nucleotide sequence ID" value="XM_013134665.4"/>
</dbReference>
<dbReference type="InParanoid" id="A0A3P8XTC6"/>
<dbReference type="FunFam" id="1.20.58.80:FF:000009">
    <property type="entry name" value="spartin isoform X1"/>
    <property type="match status" value="1"/>
</dbReference>
<keyword evidence="11" id="KW-0007">Acetylation</keyword>
<dbReference type="InterPro" id="IPR007330">
    <property type="entry name" value="MIT_dom"/>
</dbReference>
<keyword evidence="6" id="KW-1017">Isopeptide bond</keyword>
<dbReference type="STRING" id="8010.ENSELUP00000007730"/>
<dbReference type="Pfam" id="PF06911">
    <property type="entry name" value="Senescence"/>
    <property type="match status" value="1"/>
</dbReference>
<dbReference type="GO" id="GO:0051301">
    <property type="term" value="P:cell division"/>
    <property type="evidence" value="ECO:0007669"/>
    <property type="project" value="TreeGrafter"/>
</dbReference>
<evidence type="ECO:0000256" key="10">
    <source>
        <dbReference type="ARBA" id="ARBA00022963"/>
    </source>
</evidence>
<keyword evidence="9" id="KW-0832">Ubl conjugation</keyword>
<evidence type="ECO:0000256" key="3">
    <source>
        <dbReference type="ARBA" id="ARBA00004502"/>
    </source>
</evidence>
<keyword evidence="14" id="KW-0446">Lipid-binding</keyword>
<evidence type="ECO:0000259" key="19">
    <source>
        <dbReference type="SMART" id="SM00745"/>
    </source>
</evidence>
<dbReference type="PANTHER" id="PTHR21068">
    <property type="entry name" value="SPARTIN"/>
    <property type="match status" value="1"/>
</dbReference>
<proteinExistence type="predicted"/>
<keyword evidence="10" id="KW-0442">Lipid degradation</keyword>
<feature type="compositionally biased region" description="Polar residues" evidence="18">
    <location>
        <begin position="531"/>
        <end position="549"/>
    </location>
</feature>
<dbReference type="Ensembl" id="ENSELUT00000006777.3">
    <property type="protein sequence ID" value="ENSELUP00000007723.2"/>
    <property type="gene ID" value="ENSELUG00000008481.3"/>
</dbReference>
<feature type="region of interest" description="Disordered" evidence="18">
    <location>
        <begin position="531"/>
        <end position="571"/>
    </location>
</feature>
<evidence type="ECO:0000313" key="20">
    <source>
        <dbReference type="Ensembl" id="ENSELUP00000007723.2"/>
    </source>
</evidence>
<evidence type="ECO:0000256" key="17">
    <source>
        <dbReference type="ARBA" id="ARBA00067916"/>
    </source>
</evidence>
<evidence type="ECO:0000256" key="6">
    <source>
        <dbReference type="ARBA" id="ARBA00022499"/>
    </source>
</evidence>
<dbReference type="OMA" id="EACACME"/>
<evidence type="ECO:0000256" key="18">
    <source>
        <dbReference type="SAM" id="MobiDB-lite"/>
    </source>
</evidence>
<dbReference type="GO" id="GO:0030496">
    <property type="term" value="C:midbody"/>
    <property type="evidence" value="ECO:0007669"/>
    <property type="project" value="UniProtKB-SubCell"/>
</dbReference>
<reference evidence="20" key="3">
    <citation type="submission" date="2025-08" db="UniProtKB">
        <authorList>
            <consortium name="Ensembl"/>
        </authorList>
    </citation>
    <scope>IDENTIFICATION</scope>
</reference>
<keyword evidence="21" id="KW-1185">Reference proteome</keyword>
<dbReference type="GeneTree" id="ENSGT00390000012235"/>
<evidence type="ECO:0000256" key="8">
    <source>
        <dbReference type="ARBA" id="ARBA00022677"/>
    </source>
</evidence>
<dbReference type="GO" id="GO:0006869">
    <property type="term" value="P:lipid transport"/>
    <property type="evidence" value="ECO:0007669"/>
    <property type="project" value="UniProtKB-KW"/>
</dbReference>